<reference evidence="1 2" key="1">
    <citation type="submission" date="2018-01" db="EMBL/GenBank/DDBJ databases">
        <title>Complete genome sequencing of Sporolactobacillus terrae DLG3.</title>
        <authorList>
            <person name="Nam Y.-D."/>
            <person name="Kang J."/>
            <person name="Chung W.-H."/>
        </authorList>
    </citation>
    <scope>NUCLEOTIDE SEQUENCE [LARGE SCALE GENOMIC DNA]</scope>
    <source>
        <strain evidence="1 2">DLG3</strain>
    </source>
</reference>
<sequence>MSQCPVGGSPMNEGLGLVTIEVCDYGSLTVQHLEKIARHPEVAVMNYDCLNVCGMCSLKPFAIVNGRRVFANTIDACLEKIEHRVNEELKALQ</sequence>
<dbReference type="EMBL" id="CP025688">
    <property type="protein sequence ID" value="QAA23617.1"/>
    <property type="molecule type" value="Genomic_DNA"/>
</dbReference>
<accession>A0ABX5QAF4</accession>
<proteinExistence type="predicted"/>
<protein>
    <submittedName>
        <fullName evidence="1">DUF1450 domain-containing protein</fullName>
    </submittedName>
</protein>
<name>A0ABX5QAF4_9BACL</name>
<dbReference type="InterPro" id="IPR009910">
    <property type="entry name" value="DUF1450"/>
</dbReference>
<evidence type="ECO:0000313" key="1">
    <source>
        <dbReference type="EMBL" id="QAA23617.1"/>
    </source>
</evidence>
<gene>
    <name evidence="1" type="ORF">C0674_14035</name>
</gene>
<keyword evidence="2" id="KW-1185">Reference proteome</keyword>
<organism evidence="1 2">
    <name type="scientific">Sporolactobacillus terrae</name>
    <dbReference type="NCBI Taxonomy" id="269673"/>
    <lineage>
        <taxon>Bacteria</taxon>
        <taxon>Bacillati</taxon>
        <taxon>Bacillota</taxon>
        <taxon>Bacilli</taxon>
        <taxon>Bacillales</taxon>
        <taxon>Sporolactobacillaceae</taxon>
        <taxon>Sporolactobacillus</taxon>
    </lineage>
</organism>
<dbReference type="Pfam" id="PF07293">
    <property type="entry name" value="DUF1450"/>
    <property type="match status" value="1"/>
</dbReference>
<evidence type="ECO:0000313" key="2">
    <source>
        <dbReference type="Proteomes" id="UP000285882"/>
    </source>
</evidence>
<dbReference type="Proteomes" id="UP000285882">
    <property type="component" value="Chromosome"/>
</dbReference>